<dbReference type="GO" id="GO:0003884">
    <property type="term" value="F:D-amino-acid oxidase activity"/>
    <property type="evidence" value="ECO:0007669"/>
    <property type="project" value="InterPro"/>
</dbReference>
<dbReference type="Pfam" id="PF01266">
    <property type="entry name" value="DAO"/>
    <property type="match status" value="1"/>
</dbReference>
<dbReference type="SUPFAM" id="SSF51971">
    <property type="entry name" value="Nucleotide-binding domain"/>
    <property type="match status" value="1"/>
</dbReference>
<name>A0A9P9GJ07_FUSSL</name>
<evidence type="ECO:0000256" key="3">
    <source>
        <dbReference type="ARBA" id="ARBA00022630"/>
    </source>
</evidence>
<organism evidence="8 9">
    <name type="scientific">Fusarium solani</name>
    <name type="common">Filamentous fungus</name>
    <dbReference type="NCBI Taxonomy" id="169388"/>
    <lineage>
        <taxon>Eukaryota</taxon>
        <taxon>Fungi</taxon>
        <taxon>Dikarya</taxon>
        <taxon>Ascomycota</taxon>
        <taxon>Pezizomycotina</taxon>
        <taxon>Sordariomycetes</taxon>
        <taxon>Hypocreomycetidae</taxon>
        <taxon>Hypocreales</taxon>
        <taxon>Nectriaceae</taxon>
        <taxon>Fusarium</taxon>
        <taxon>Fusarium solani species complex</taxon>
    </lineage>
</organism>
<dbReference type="Proteomes" id="UP000736672">
    <property type="component" value="Unassembled WGS sequence"/>
</dbReference>
<comment type="cofactor">
    <cofactor evidence="1 6">
        <name>FAD</name>
        <dbReference type="ChEBI" id="CHEBI:57692"/>
    </cofactor>
</comment>
<dbReference type="SUPFAM" id="SSF54373">
    <property type="entry name" value="FAD-linked reductases, C-terminal domain"/>
    <property type="match status" value="1"/>
</dbReference>
<dbReference type="OrthoDB" id="2015447at2759"/>
<evidence type="ECO:0000256" key="1">
    <source>
        <dbReference type="ARBA" id="ARBA00001974"/>
    </source>
</evidence>
<evidence type="ECO:0000256" key="4">
    <source>
        <dbReference type="ARBA" id="ARBA00022827"/>
    </source>
</evidence>
<dbReference type="GO" id="GO:0005737">
    <property type="term" value="C:cytoplasm"/>
    <property type="evidence" value="ECO:0007669"/>
    <property type="project" value="TreeGrafter"/>
</dbReference>
<dbReference type="InterPro" id="IPR023209">
    <property type="entry name" value="DAO"/>
</dbReference>
<accession>A0A9P9GJ07</accession>
<proteinExistence type="inferred from homology"/>
<dbReference type="GO" id="GO:0019478">
    <property type="term" value="P:D-amino acid catabolic process"/>
    <property type="evidence" value="ECO:0007669"/>
    <property type="project" value="TreeGrafter"/>
</dbReference>
<keyword evidence="3" id="KW-0285">Flavoprotein</keyword>
<evidence type="ECO:0000256" key="2">
    <source>
        <dbReference type="ARBA" id="ARBA00006730"/>
    </source>
</evidence>
<dbReference type="Gene3D" id="3.40.50.720">
    <property type="entry name" value="NAD(P)-binding Rossmann-like Domain"/>
    <property type="match status" value="1"/>
</dbReference>
<dbReference type="AlphaFoldDB" id="A0A9P9GJ07"/>
<sequence length="344" mass="38655">MPKITILGAGITGMTIASQLPRDYDITIVGNDLPGDEMKPEYVSQWAGAIWLGTHDCSEREKQMQLGSLADLWKIAQDYPESSVRQIEMKEICDYGSLDKVWYRTKVPDFELVANEDLPKGAKFGMKYKTVVLTPMTFLPWFRARLEQRGVAFKRLYVTSLGDLKGMGHDVLINATGFGAAKLLDTKELRIEPIRQQNIRIRKPGYNKLYIRRGENGYYSTAFSRQDGTIYIGGIKTLGIIDFTANPEHRKIIMARQHANQPEVFPSPNVEDYEFICDHVGVFPVISQKNGGVCVEKKNVGSQKVVHAYGQEAGGYTFSFGLAREAVRLVQEYLAETPLSSSKL</sequence>
<evidence type="ECO:0000259" key="7">
    <source>
        <dbReference type="Pfam" id="PF01266"/>
    </source>
</evidence>
<dbReference type="PIRSF" id="PIRSF000189">
    <property type="entry name" value="D-aa_oxidase"/>
    <property type="match status" value="1"/>
</dbReference>
<dbReference type="PANTHER" id="PTHR11530">
    <property type="entry name" value="D-AMINO ACID OXIDASE"/>
    <property type="match status" value="1"/>
</dbReference>
<gene>
    <name evidence="8" type="ORF">B0J15DRAFT_568381</name>
</gene>
<comment type="similarity">
    <text evidence="2">Belongs to the DAMOX/DASOX family.</text>
</comment>
<feature type="binding site" evidence="6">
    <location>
        <position position="176"/>
    </location>
    <ligand>
        <name>FAD</name>
        <dbReference type="ChEBI" id="CHEBI:57692"/>
    </ligand>
</feature>
<evidence type="ECO:0000313" key="8">
    <source>
        <dbReference type="EMBL" id="KAH7240453.1"/>
    </source>
</evidence>
<reference evidence="8" key="1">
    <citation type="journal article" date="2021" name="Nat. Commun.">
        <title>Genetic determinants of endophytism in the Arabidopsis root mycobiome.</title>
        <authorList>
            <person name="Mesny F."/>
            <person name="Miyauchi S."/>
            <person name="Thiergart T."/>
            <person name="Pickel B."/>
            <person name="Atanasova L."/>
            <person name="Karlsson M."/>
            <person name="Huettel B."/>
            <person name="Barry K.W."/>
            <person name="Haridas S."/>
            <person name="Chen C."/>
            <person name="Bauer D."/>
            <person name="Andreopoulos W."/>
            <person name="Pangilinan J."/>
            <person name="LaButti K."/>
            <person name="Riley R."/>
            <person name="Lipzen A."/>
            <person name="Clum A."/>
            <person name="Drula E."/>
            <person name="Henrissat B."/>
            <person name="Kohler A."/>
            <person name="Grigoriev I.V."/>
            <person name="Martin F.M."/>
            <person name="Hacquard S."/>
        </authorList>
    </citation>
    <scope>NUCLEOTIDE SEQUENCE</scope>
    <source>
        <strain evidence="8">FSSC 5 MPI-SDFR-AT-0091</strain>
    </source>
</reference>
<dbReference type="Gene3D" id="3.30.9.10">
    <property type="entry name" value="D-Amino Acid Oxidase, subunit A, domain 2"/>
    <property type="match status" value="1"/>
</dbReference>
<feature type="binding site" evidence="6">
    <location>
        <position position="158"/>
    </location>
    <ligand>
        <name>FAD</name>
        <dbReference type="ChEBI" id="CHEBI:57692"/>
    </ligand>
</feature>
<dbReference type="GO" id="GO:0071949">
    <property type="term" value="F:FAD binding"/>
    <property type="evidence" value="ECO:0007669"/>
    <property type="project" value="InterPro"/>
</dbReference>
<protein>
    <recommendedName>
        <fullName evidence="7">FAD dependent oxidoreductase domain-containing protein</fullName>
    </recommendedName>
</protein>
<keyword evidence="5" id="KW-0560">Oxidoreductase</keyword>
<dbReference type="PANTHER" id="PTHR11530:SF11">
    <property type="entry name" value="D-ASPARTATE OXIDASE"/>
    <property type="match status" value="1"/>
</dbReference>
<feature type="domain" description="FAD dependent oxidoreductase" evidence="7">
    <location>
        <begin position="4"/>
        <end position="328"/>
    </location>
</feature>
<evidence type="ECO:0000313" key="9">
    <source>
        <dbReference type="Proteomes" id="UP000736672"/>
    </source>
</evidence>
<evidence type="ECO:0000256" key="5">
    <source>
        <dbReference type="ARBA" id="ARBA00023002"/>
    </source>
</evidence>
<comment type="caution">
    <text evidence="8">The sequence shown here is derived from an EMBL/GenBank/DDBJ whole genome shotgun (WGS) entry which is preliminary data.</text>
</comment>
<dbReference type="EMBL" id="JAGTJS010000020">
    <property type="protein sequence ID" value="KAH7240453.1"/>
    <property type="molecule type" value="Genomic_DNA"/>
</dbReference>
<keyword evidence="4 6" id="KW-0274">FAD</keyword>
<keyword evidence="9" id="KW-1185">Reference proteome</keyword>
<evidence type="ECO:0000256" key="6">
    <source>
        <dbReference type="PIRSR" id="PIRSR000189-1"/>
    </source>
</evidence>
<dbReference type="InterPro" id="IPR006076">
    <property type="entry name" value="FAD-dep_OxRdtase"/>
</dbReference>